<name>G4Z2Q8_PHYSP</name>
<dbReference type="EMBL" id="JH159153">
    <property type="protein sequence ID" value="EGZ22183.1"/>
    <property type="molecule type" value="Genomic_DNA"/>
</dbReference>
<sequence>MELLDAIEELERPADARAARPSDRAPAPDFVERQVLFVQQKLRDLWRRKRGGGGADIPSVPFYWVFSKLLRLIEEYPDGLTEAVVVTELAKLLKQKEAGDAEQGVGNQSKKRKIRDEEGMGELLAEGEQEALQAKVTGYGNHRLSIEMDNAKDVTAHMYLHQRFRTCVDYLHRHLQYESTTFPFQNGREVVFTNAKLLERKEIDTAGGSSRARFTLLPTGFLTARLDEQQPLDRRLLADSINLSRVDQLVGGARDPAVIQQLMLKAKVLDIGAIRPCQTPLYVHRQVILLGEIDQTNFRTPAGATPNTQRTVMQGLHLMVLWDDQVVLSRLFRVGDTLSIFHPFVHVCDQHDAEIQHILNEYSSQQRLWYYFEYGCATVLFCKPCRRPLSRLEDIKAGWHNFSLYAHVRSIKVSHGIPLLAAFFYAYYDPKTNQPGTANAKLQAPPPLYRTIVSKYYLVVMLQVYIASSKTLLTIEVTGENALAALRLLPGQSPVDAFAAAHHLLAALQQRL</sequence>
<dbReference type="AlphaFoldDB" id="G4Z2Q8"/>
<feature type="domain" description="Cell division control protein 24 OB" evidence="1">
    <location>
        <begin position="147"/>
        <end position="294"/>
    </location>
</feature>
<evidence type="ECO:0000259" key="1">
    <source>
        <dbReference type="Pfam" id="PF17245"/>
    </source>
</evidence>
<dbReference type="SMR" id="G4Z2Q8"/>
<protein>
    <submittedName>
        <fullName evidence="3">Uncharacterized protein</fullName>
    </submittedName>
</protein>
<gene>
    <name evidence="3" type="ORF">PHYSODRAFT_491986</name>
</gene>
<evidence type="ECO:0000259" key="2">
    <source>
        <dbReference type="Pfam" id="PF17246"/>
    </source>
</evidence>
<dbReference type="PANTHER" id="PTHR36033">
    <property type="entry name" value="NUCLEIC ACID-BINDING PROTEINS SUPERFAMILY"/>
    <property type="match status" value="1"/>
</dbReference>
<dbReference type="OMA" id="IFHPFVH"/>
<dbReference type="PANTHER" id="PTHR36033:SF1">
    <property type="entry name" value="NUCLEIC ACID-BINDING PROTEINS SUPERFAMILY"/>
    <property type="match status" value="1"/>
</dbReference>
<accession>G4Z2Q8</accession>
<dbReference type="Pfam" id="PF17245">
    <property type="entry name" value="CDC24_OB2"/>
    <property type="match status" value="1"/>
</dbReference>
<evidence type="ECO:0000313" key="4">
    <source>
        <dbReference type="Proteomes" id="UP000002640"/>
    </source>
</evidence>
<evidence type="ECO:0000313" key="3">
    <source>
        <dbReference type="EMBL" id="EGZ22183.1"/>
    </source>
</evidence>
<dbReference type="RefSeq" id="XP_009524900.1">
    <property type="nucleotide sequence ID" value="XM_009526605.1"/>
</dbReference>
<dbReference type="KEGG" id="psoj:PHYSODRAFT_491986"/>
<dbReference type="InterPro" id="IPR035200">
    <property type="entry name" value="Cdc24_OB2"/>
</dbReference>
<dbReference type="GeneID" id="20656772"/>
<dbReference type="InParanoid" id="G4Z2Q8"/>
<organism evidence="3 4">
    <name type="scientific">Phytophthora sojae (strain P6497)</name>
    <name type="common">Soybean stem and root rot agent</name>
    <name type="synonym">Phytophthora megasperma f. sp. glycines</name>
    <dbReference type="NCBI Taxonomy" id="1094619"/>
    <lineage>
        <taxon>Eukaryota</taxon>
        <taxon>Sar</taxon>
        <taxon>Stramenopiles</taxon>
        <taxon>Oomycota</taxon>
        <taxon>Peronosporomycetes</taxon>
        <taxon>Peronosporales</taxon>
        <taxon>Peronosporaceae</taxon>
        <taxon>Phytophthora</taxon>
    </lineage>
</organism>
<dbReference type="InterPro" id="IPR035201">
    <property type="entry name" value="Cdc24_OB1"/>
</dbReference>
<dbReference type="Proteomes" id="UP000002640">
    <property type="component" value="Unassembled WGS sequence"/>
</dbReference>
<proteinExistence type="predicted"/>
<keyword evidence="4" id="KW-1185">Reference proteome</keyword>
<feature type="domain" description="Cell division control protein 24 OB" evidence="2">
    <location>
        <begin position="42"/>
        <end position="113"/>
    </location>
</feature>
<reference evidence="3 4" key="1">
    <citation type="journal article" date="2006" name="Science">
        <title>Phytophthora genome sequences uncover evolutionary origins and mechanisms of pathogenesis.</title>
        <authorList>
            <person name="Tyler B.M."/>
            <person name="Tripathy S."/>
            <person name="Zhang X."/>
            <person name="Dehal P."/>
            <person name="Jiang R.H."/>
            <person name="Aerts A."/>
            <person name="Arredondo F.D."/>
            <person name="Baxter L."/>
            <person name="Bensasson D."/>
            <person name="Beynon J.L."/>
            <person name="Chapman J."/>
            <person name="Damasceno C.M."/>
            <person name="Dorrance A.E."/>
            <person name="Dou D."/>
            <person name="Dickerman A.W."/>
            <person name="Dubchak I.L."/>
            <person name="Garbelotto M."/>
            <person name="Gijzen M."/>
            <person name="Gordon S.G."/>
            <person name="Govers F."/>
            <person name="Grunwald N.J."/>
            <person name="Huang W."/>
            <person name="Ivors K.L."/>
            <person name="Jones R.W."/>
            <person name="Kamoun S."/>
            <person name="Krampis K."/>
            <person name="Lamour K.H."/>
            <person name="Lee M.K."/>
            <person name="McDonald W.H."/>
            <person name="Medina M."/>
            <person name="Meijer H.J."/>
            <person name="Nordberg E.K."/>
            <person name="Maclean D.J."/>
            <person name="Ospina-Giraldo M.D."/>
            <person name="Morris P.F."/>
            <person name="Phuntumart V."/>
            <person name="Putnam N.H."/>
            <person name="Rash S."/>
            <person name="Rose J.K."/>
            <person name="Sakihama Y."/>
            <person name="Salamov A.A."/>
            <person name="Savidor A."/>
            <person name="Scheuring C.F."/>
            <person name="Smith B.M."/>
            <person name="Sobral B.W."/>
            <person name="Terry A."/>
            <person name="Torto-Alalibo T.A."/>
            <person name="Win J."/>
            <person name="Xu Z."/>
            <person name="Zhang H."/>
            <person name="Grigoriev I.V."/>
            <person name="Rokhsar D.S."/>
            <person name="Boore J.L."/>
        </authorList>
    </citation>
    <scope>NUCLEOTIDE SEQUENCE [LARGE SCALE GENOMIC DNA]</scope>
    <source>
        <strain evidence="3 4">P6497</strain>
    </source>
</reference>
<dbReference type="Pfam" id="PF17246">
    <property type="entry name" value="CDC24_OB1"/>
    <property type="match status" value="1"/>
</dbReference>